<accession>A0A318J6Z1</accession>
<organism evidence="3 4">
    <name type="scientific">Undibacterium pigrum</name>
    <dbReference type="NCBI Taxonomy" id="401470"/>
    <lineage>
        <taxon>Bacteria</taxon>
        <taxon>Pseudomonadati</taxon>
        <taxon>Pseudomonadota</taxon>
        <taxon>Betaproteobacteria</taxon>
        <taxon>Burkholderiales</taxon>
        <taxon>Oxalobacteraceae</taxon>
        <taxon>Undibacterium</taxon>
    </lineage>
</organism>
<comment type="caution">
    <text evidence="3">The sequence shown here is derived from an EMBL/GenBank/DDBJ whole genome shotgun (WGS) entry which is preliminary data.</text>
</comment>
<evidence type="ECO:0000256" key="2">
    <source>
        <dbReference type="SAM" id="SignalP"/>
    </source>
</evidence>
<dbReference type="EMBL" id="QJKB01000002">
    <property type="protein sequence ID" value="PXX44829.1"/>
    <property type="molecule type" value="Genomic_DNA"/>
</dbReference>
<dbReference type="Pfam" id="PF07813">
    <property type="entry name" value="LTXXQ"/>
    <property type="match status" value="1"/>
</dbReference>
<evidence type="ECO:0000313" key="4">
    <source>
        <dbReference type="Proteomes" id="UP000247792"/>
    </source>
</evidence>
<dbReference type="RefSeq" id="WP_110254325.1">
    <property type="nucleotide sequence ID" value="NZ_QJKB01000002.1"/>
</dbReference>
<proteinExistence type="predicted"/>
<feature type="region of interest" description="Disordered" evidence="1">
    <location>
        <begin position="156"/>
        <end position="188"/>
    </location>
</feature>
<feature type="signal peptide" evidence="2">
    <location>
        <begin position="1"/>
        <end position="25"/>
    </location>
</feature>
<protein>
    <submittedName>
        <fullName evidence="3">LTXXQ motif family protein</fullName>
    </submittedName>
</protein>
<dbReference type="Gene3D" id="1.20.120.1490">
    <property type="match status" value="1"/>
</dbReference>
<keyword evidence="4" id="KW-1185">Reference proteome</keyword>
<keyword evidence="2" id="KW-0732">Signal</keyword>
<gene>
    <name evidence="3" type="ORF">DFR42_10241</name>
</gene>
<evidence type="ECO:0000256" key="1">
    <source>
        <dbReference type="SAM" id="MobiDB-lite"/>
    </source>
</evidence>
<dbReference type="InterPro" id="IPR012899">
    <property type="entry name" value="LTXXQ"/>
</dbReference>
<feature type="region of interest" description="Disordered" evidence="1">
    <location>
        <begin position="27"/>
        <end position="51"/>
    </location>
</feature>
<feature type="chain" id="PRO_5016385829" evidence="2">
    <location>
        <begin position="26"/>
        <end position="188"/>
    </location>
</feature>
<dbReference type="Proteomes" id="UP000247792">
    <property type="component" value="Unassembled WGS sequence"/>
</dbReference>
<evidence type="ECO:0000313" key="3">
    <source>
        <dbReference type="EMBL" id="PXX44829.1"/>
    </source>
</evidence>
<sequence>MNTLHKKLLIALTALTLGSAGAVWAQGAASAPGTGPGSGPGAAGHAQHGDPAKWAEKMKERMAKHQADLHDKLKITAAQEPAWKTFIEAMNPGTMPARPDRKEMEKLTTPDRMEKGLEKMKEHLARMQTRLTALKTFYAVLTPEQQKIFDERHRRMASHMRDRMDKRMGEHGPDMHKGGERPAMPEKK</sequence>
<dbReference type="GO" id="GO:0042597">
    <property type="term" value="C:periplasmic space"/>
    <property type="evidence" value="ECO:0007669"/>
    <property type="project" value="InterPro"/>
</dbReference>
<dbReference type="AlphaFoldDB" id="A0A318J6Z1"/>
<reference evidence="3 4" key="1">
    <citation type="submission" date="2018-05" db="EMBL/GenBank/DDBJ databases">
        <title>Genomic Encyclopedia of Type Strains, Phase IV (KMG-IV): sequencing the most valuable type-strain genomes for metagenomic binning, comparative biology and taxonomic classification.</title>
        <authorList>
            <person name="Goeker M."/>
        </authorList>
    </citation>
    <scope>NUCLEOTIDE SEQUENCE [LARGE SCALE GENOMIC DNA]</scope>
    <source>
        <strain evidence="3 4">DSM 19792</strain>
    </source>
</reference>
<name>A0A318J6Z1_9BURK</name>
<dbReference type="OrthoDB" id="5298564at2"/>